<feature type="compositionally biased region" description="Basic and acidic residues" evidence="1">
    <location>
        <begin position="353"/>
        <end position="362"/>
    </location>
</feature>
<dbReference type="EMBL" id="AANZ01000004">
    <property type="protein sequence ID" value="EAQ81533.1"/>
    <property type="molecule type" value="Genomic_DNA"/>
</dbReference>
<feature type="domain" description="Transposase IS4-like" evidence="2">
    <location>
        <begin position="218"/>
        <end position="356"/>
    </location>
</feature>
<gene>
    <name evidence="4" type="ORF">DSM3645_28167</name>
</gene>
<evidence type="ECO:0000256" key="1">
    <source>
        <dbReference type="SAM" id="MobiDB-lite"/>
    </source>
</evidence>
<feature type="region of interest" description="Disordered" evidence="1">
    <location>
        <begin position="188"/>
        <end position="224"/>
    </location>
</feature>
<dbReference type="HOGENOM" id="CLU_739015_0_0_0"/>
<reference evidence="4 5" key="1">
    <citation type="submission" date="2006-02" db="EMBL/GenBank/DDBJ databases">
        <authorList>
            <person name="Amann R."/>
            <person name="Ferriera S."/>
            <person name="Johnson J."/>
            <person name="Kravitz S."/>
            <person name="Halpern A."/>
            <person name="Remington K."/>
            <person name="Beeson K."/>
            <person name="Tran B."/>
            <person name="Rogers Y.-H."/>
            <person name="Friedman R."/>
            <person name="Venter J.C."/>
        </authorList>
    </citation>
    <scope>NUCLEOTIDE SEQUENCE [LARGE SCALE GENOMIC DNA]</scope>
    <source>
        <strain evidence="4 5">DSM 3645</strain>
    </source>
</reference>
<dbReference type="STRING" id="314230.DSM3645_28167"/>
<feature type="region of interest" description="Disordered" evidence="1">
    <location>
        <begin position="338"/>
        <end position="374"/>
    </location>
</feature>
<feature type="domain" description="Transposase InsH N-terminal" evidence="3">
    <location>
        <begin position="26"/>
        <end position="120"/>
    </location>
</feature>
<dbReference type="OrthoDB" id="106677at2"/>
<dbReference type="eggNOG" id="COG3039">
    <property type="taxonomic scope" value="Bacteria"/>
</dbReference>
<comment type="caution">
    <text evidence="4">The sequence shown here is derived from an EMBL/GenBank/DDBJ whole genome shotgun (WGS) entry which is preliminary data.</text>
</comment>
<dbReference type="Proteomes" id="UP000004358">
    <property type="component" value="Unassembled WGS sequence"/>
</dbReference>
<evidence type="ECO:0000259" key="2">
    <source>
        <dbReference type="Pfam" id="PF01609"/>
    </source>
</evidence>
<protein>
    <submittedName>
        <fullName evidence="4">Transposase, IS5 family, truncation</fullName>
    </submittedName>
</protein>
<accession>A3ZP59</accession>
<organism evidence="4 5">
    <name type="scientific">Blastopirellula marina DSM 3645</name>
    <dbReference type="NCBI Taxonomy" id="314230"/>
    <lineage>
        <taxon>Bacteria</taxon>
        <taxon>Pseudomonadati</taxon>
        <taxon>Planctomycetota</taxon>
        <taxon>Planctomycetia</taxon>
        <taxon>Pirellulales</taxon>
        <taxon>Pirellulaceae</taxon>
        <taxon>Blastopirellula</taxon>
    </lineage>
</organism>
<dbReference type="GO" id="GO:0004803">
    <property type="term" value="F:transposase activity"/>
    <property type="evidence" value="ECO:0007669"/>
    <property type="project" value="InterPro"/>
</dbReference>
<dbReference type="InterPro" id="IPR008490">
    <property type="entry name" value="Transposase_InsH_N"/>
</dbReference>
<dbReference type="InterPro" id="IPR002559">
    <property type="entry name" value="Transposase_11"/>
</dbReference>
<dbReference type="GO" id="GO:0006313">
    <property type="term" value="P:DNA transposition"/>
    <property type="evidence" value="ECO:0007669"/>
    <property type="project" value="InterPro"/>
</dbReference>
<dbReference type="GO" id="GO:0003677">
    <property type="term" value="F:DNA binding"/>
    <property type="evidence" value="ECO:0007669"/>
    <property type="project" value="InterPro"/>
</dbReference>
<evidence type="ECO:0000313" key="5">
    <source>
        <dbReference type="Proteomes" id="UP000004358"/>
    </source>
</evidence>
<feature type="compositionally biased region" description="Basic residues" evidence="1">
    <location>
        <begin position="338"/>
        <end position="352"/>
    </location>
</feature>
<name>A3ZP59_9BACT</name>
<dbReference type="Pfam" id="PF05598">
    <property type="entry name" value="DUF772"/>
    <property type="match status" value="1"/>
</dbReference>
<sequence length="374" mass="42209">MMALGKRASETQAAWVASTDLPKSPGHVFYKKLNQLLAEARFDAQLEELCRPHYAAGRGRPSLPPGVYFRMLLFGYFEGIGSQRGIAWRCADSLSLREFLGLAPTEASPDHSSLTKIRNRLPLEIHLSVFQLVLQIAAEKKLLSGKQVAVDSTTLEANAAMKSIIRRDTGEDWKAYVTRLMREEGVIDDEDEPTDDELRRFDQKRKNKKVSNADWQSKTDGDSRITKMKDGTTHLAYKAEHVVDLQTDLVLAAEIYHADQSDSQTLVDSVVAAQTHLNEAKLAANIEEVAADKGYHAAETLELAQSLGLRTYVAEPKRPQRLRWHDKPPEFQQAVYANRRRTRRNKGKRLQRKRSELTERTFAHTCETGGGRRA</sequence>
<dbReference type="PANTHER" id="PTHR35604:SF2">
    <property type="entry name" value="TRANSPOSASE INSH FOR INSERTION SEQUENCE ELEMENT IS5A-RELATED"/>
    <property type="match status" value="1"/>
</dbReference>
<dbReference type="PANTHER" id="PTHR35604">
    <property type="entry name" value="TRANSPOSASE INSH FOR INSERTION SEQUENCE ELEMENT IS5A-RELATED"/>
    <property type="match status" value="1"/>
</dbReference>
<proteinExistence type="predicted"/>
<evidence type="ECO:0000259" key="3">
    <source>
        <dbReference type="Pfam" id="PF05598"/>
    </source>
</evidence>
<dbReference type="Pfam" id="PF01609">
    <property type="entry name" value="DDE_Tnp_1"/>
    <property type="match status" value="1"/>
</dbReference>
<dbReference type="AlphaFoldDB" id="A3ZP59"/>
<evidence type="ECO:0000313" key="4">
    <source>
        <dbReference type="EMBL" id="EAQ81533.1"/>
    </source>
</evidence>